<organism evidence="1 2">
    <name type="scientific">Ancylostoma ceylanicum</name>
    <dbReference type="NCBI Taxonomy" id="53326"/>
    <lineage>
        <taxon>Eukaryota</taxon>
        <taxon>Metazoa</taxon>
        <taxon>Ecdysozoa</taxon>
        <taxon>Nematoda</taxon>
        <taxon>Chromadorea</taxon>
        <taxon>Rhabditida</taxon>
        <taxon>Rhabditina</taxon>
        <taxon>Rhabditomorpha</taxon>
        <taxon>Strongyloidea</taxon>
        <taxon>Ancylostomatidae</taxon>
        <taxon>Ancylostomatinae</taxon>
        <taxon>Ancylostoma</taxon>
    </lineage>
</organism>
<proteinExistence type="predicted"/>
<evidence type="ECO:0000313" key="1">
    <source>
        <dbReference type="EMBL" id="EYB99699.1"/>
    </source>
</evidence>
<dbReference type="EMBL" id="JARK01001456">
    <property type="protein sequence ID" value="EYB99699.1"/>
    <property type="molecule type" value="Genomic_DNA"/>
</dbReference>
<reference evidence="2" key="1">
    <citation type="journal article" date="2015" name="Nat. Genet.">
        <title>The genome and transcriptome of the zoonotic hookworm Ancylostoma ceylanicum identify infection-specific gene families.</title>
        <authorList>
            <person name="Schwarz E.M."/>
            <person name="Hu Y."/>
            <person name="Antoshechkin I."/>
            <person name="Miller M.M."/>
            <person name="Sternberg P.W."/>
            <person name="Aroian R.V."/>
        </authorList>
    </citation>
    <scope>NUCLEOTIDE SEQUENCE</scope>
    <source>
        <strain evidence="2">HY135</strain>
    </source>
</reference>
<dbReference type="AlphaFoldDB" id="A0A016TAP8"/>
<sequence length="85" mass="9353">MFPAKTVFCGFELVEAPSRLGLQPECETPVVGFFERVTVRLVEEAVHVVHSPARYVPFLPICLRTAQLLRKQLLIPATASGTTAT</sequence>
<gene>
    <name evidence="1" type="primary">Acey_s0120.g892</name>
    <name evidence="1" type="ORF">Y032_0120g892</name>
</gene>
<accession>A0A016TAP8</accession>
<protein>
    <submittedName>
        <fullName evidence="1">Uncharacterized protein</fullName>
    </submittedName>
</protein>
<keyword evidence="2" id="KW-1185">Reference proteome</keyword>
<dbReference type="Proteomes" id="UP000024635">
    <property type="component" value="Unassembled WGS sequence"/>
</dbReference>
<comment type="caution">
    <text evidence="1">The sequence shown here is derived from an EMBL/GenBank/DDBJ whole genome shotgun (WGS) entry which is preliminary data.</text>
</comment>
<name>A0A016TAP8_9BILA</name>
<evidence type="ECO:0000313" key="2">
    <source>
        <dbReference type="Proteomes" id="UP000024635"/>
    </source>
</evidence>